<dbReference type="InterPro" id="IPR038765">
    <property type="entry name" value="Papain-like_cys_pep_sf"/>
</dbReference>
<dbReference type="InterPro" id="IPR042467">
    <property type="entry name" value="Peptidase_C65_otubain_sub2"/>
</dbReference>
<dbReference type="Gene3D" id="3.30.200.60">
    <property type="entry name" value="Peptidase C65 Otubain, subdomain 1"/>
    <property type="match status" value="1"/>
</dbReference>
<reference evidence="9" key="1">
    <citation type="journal article" date="2018" name="Nat. Microbiol.">
        <title>Leveraging single-cell genomics to expand the fungal tree of life.</title>
        <authorList>
            <person name="Ahrendt S.R."/>
            <person name="Quandt C.A."/>
            <person name="Ciobanu D."/>
            <person name="Clum A."/>
            <person name="Salamov A."/>
            <person name="Andreopoulos B."/>
            <person name="Cheng J.F."/>
            <person name="Woyke T."/>
            <person name="Pelin A."/>
            <person name="Henrissat B."/>
            <person name="Reynolds N.K."/>
            <person name="Benny G.L."/>
            <person name="Smith M.E."/>
            <person name="James T.Y."/>
            <person name="Grigoriev I.V."/>
        </authorList>
    </citation>
    <scope>NUCLEOTIDE SEQUENCE [LARGE SCALE GENOMIC DNA]</scope>
</reference>
<dbReference type="EMBL" id="KZ987844">
    <property type="protein sequence ID" value="RKP14371.1"/>
    <property type="molecule type" value="Genomic_DNA"/>
</dbReference>
<dbReference type="InterPro" id="IPR003323">
    <property type="entry name" value="OTU_dom"/>
</dbReference>
<dbReference type="GO" id="GO:0004843">
    <property type="term" value="F:cysteine-type deubiquitinase activity"/>
    <property type="evidence" value="ECO:0007669"/>
    <property type="project" value="UniProtKB-EC"/>
</dbReference>
<sequence length="281" mass="31730">MTEGSRPYSDEQIAQHLANVQDEAVEGKALIGPSEDLEALKAEYDQGCSVYQRKITALKEQYPRFRRSRGDGNCFFRAFGFAWFEALLTSKDEQLLPRTIKHLEGTKQLLEAAGFEMVALEEFYDLTLDLLRALPTHTRPSLLSNFNDPETSNAIVCYLRFLTAAHVRTHPDDFAPFIEEANGDVARYCERTIEAFGQESEGIAVIALVRALHVPIQVVYLDGRGNDPSSDEANIHTFNPDEEKRDATMIHPSISLLYRPGHYDLLYSRDSMPSEPVNDTE</sequence>
<evidence type="ECO:0000256" key="4">
    <source>
        <dbReference type="ARBA" id="ARBA00022786"/>
    </source>
</evidence>
<dbReference type="InterPro" id="IPR042468">
    <property type="entry name" value="Peptidase_C65_otubain_sub1"/>
</dbReference>
<dbReference type="PROSITE" id="PS50802">
    <property type="entry name" value="OTU"/>
    <property type="match status" value="1"/>
</dbReference>
<evidence type="ECO:0000256" key="1">
    <source>
        <dbReference type="ARBA" id="ARBA00000707"/>
    </source>
</evidence>
<gene>
    <name evidence="8" type="ORF">BJ684DRAFT_8700</name>
</gene>
<dbReference type="GO" id="GO:0043130">
    <property type="term" value="F:ubiquitin binding"/>
    <property type="evidence" value="ECO:0007669"/>
    <property type="project" value="TreeGrafter"/>
</dbReference>
<name>A0A4P9Y7V8_9FUNG</name>
<evidence type="ECO:0000259" key="7">
    <source>
        <dbReference type="PROSITE" id="PS50802"/>
    </source>
</evidence>
<keyword evidence="3 8" id="KW-0645">Protease</keyword>
<dbReference type="AlphaFoldDB" id="A0A4P9Y7V8"/>
<dbReference type="PANTHER" id="PTHR12931:SF15">
    <property type="entry name" value="UBIQUITIN THIOESTERASE OTUBAIN-LIKE"/>
    <property type="match status" value="1"/>
</dbReference>
<dbReference type="GO" id="GO:0071108">
    <property type="term" value="P:protein K48-linked deubiquitination"/>
    <property type="evidence" value="ECO:0007669"/>
    <property type="project" value="TreeGrafter"/>
</dbReference>
<evidence type="ECO:0000313" key="9">
    <source>
        <dbReference type="Proteomes" id="UP000267251"/>
    </source>
</evidence>
<dbReference type="CDD" id="cd22749">
    <property type="entry name" value="Otubain_C65"/>
    <property type="match status" value="1"/>
</dbReference>
<dbReference type="OrthoDB" id="18915at2759"/>
<dbReference type="PANTHER" id="PTHR12931">
    <property type="entry name" value="UBIQUITIN THIOLESTERASE PROTEIN OTUB"/>
    <property type="match status" value="1"/>
</dbReference>
<evidence type="ECO:0000256" key="6">
    <source>
        <dbReference type="ARBA" id="ARBA00022807"/>
    </source>
</evidence>
<comment type="catalytic activity">
    <reaction evidence="1">
        <text>Thiol-dependent hydrolysis of ester, thioester, amide, peptide and isopeptide bonds formed by the C-terminal Gly of ubiquitin (a 76-residue protein attached to proteins as an intracellular targeting signal).</text>
        <dbReference type="EC" id="3.4.19.12"/>
    </reaction>
</comment>
<dbReference type="Pfam" id="PF10275">
    <property type="entry name" value="Peptidase_C65"/>
    <property type="match status" value="1"/>
</dbReference>
<dbReference type="Proteomes" id="UP000267251">
    <property type="component" value="Unassembled WGS sequence"/>
</dbReference>
<organism evidence="8 9">
    <name type="scientific">Piptocephalis cylindrospora</name>
    <dbReference type="NCBI Taxonomy" id="1907219"/>
    <lineage>
        <taxon>Eukaryota</taxon>
        <taxon>Fungi</taxon>
        <taxon>Fungi incertae sedis</taxon>
        <taxon>Zoopagomycota</taxon>
        <taxon>Zoopagomycotina</taxon>
        <taxon>Zoopagomycetes</taxon>
        <taxon>Zoopagales</taxon>
        <taxon>Piptocephalidaceae</taxon>
        <taxon>Piptocephalis</taxon>
    </lineage>
</organism>
<evidence type="ECO:0000256" key="2">
    <source>
        <dbReference type="ARBA" id="ARBA00012759"/>
    </source>
</evidence>
<dbReference type="InterPro" id="IPR019400">
    <property type="entry name" value="Peptidase_C65_otubain"/>
</dbReference>
<dbReference type="EC" id="3.4.19.12" evidence="2"/>
<feature type="domain" description="OTU" evidence="7">
    <location>
        <begin position="63"/>
        <end position="269"/>
    </location>
</feature>
<keyword evidence="6" id="KW-0788">Thiol protease</keyword>
<evidence type="ECO:0000313" key="8">
    <source>
        <dbReference type="EMBL" id="RKP14371.1"/>
    </source>
</evidence>
<evidence type="ECO:0000256" key="3">
    <source>
        <dbReference type="ARBA" id="ARBA00022670"/>
    </source>
</evidence>
<protein>
    <recommendedName>
        <fullName evidence="2">ubiquitinyl hydrolase 1</fullName>
        <ecNumber evidence="2">3.4.19.12</ecNumber>
    </recommendedName>
</protein>
<dbReference type="Gene3D" id="1.20.1300.20">
    <property type="entry name" value="Peptidase C65 Otubain, subdomain 2"/>
    <property type="match status" value="1"/>
</dbReference>
<dbReference type="GO" id="GO:0006508">
    <property type="term" value="P:proteolysis"/>
    <property type="evidence" value="ECO:0007669"/>
    <property type="project" value="UniProtKB-KW"/>
</dbReference>
<dbReference type="GO" id="GO:0005634">
    <property type="term" value="C:nucleus"/>
    <property type="evidence" value="ECO:0007669"/>
    <property type="project" value="TreeGrafter"/>
</dbReference>
<keyword evidence="5" id="KW-0378">Hydrolase</keyword>
<accession>A0A4P9Y7V8</accession>
<dbReference type="SUPFAM" id="SSF54001">
    <property type="entry name" value="Cysteine proteinases"/>
    <property type="match status" value="1"/>
</dbReference>
<proteinExistence type="predicted"/>
<evidence type="ECO:0000256" key="5">
    <source>
        <dbReference type="ARBA" id="ARBA00022801"/>
    </source>
</evidence>
<keyword evidence="9" id="KW-1185">Reference proteome</keyword>
<keyword evidence="4" id="KW-0833">Ubl conjugation pathway</keyword>